<protein>
    <submittedName>
        <fullName evidence="1">Uncharacterized protein</fullName>
    </submittedName>
</protein>
<evidence type="ECO:0000313" key="2">
    <source>
        <dbReference type="Proteomes" id="UP000035514"/>
    </source>
</evidence>
<evidence type="ECO:0000313" key="1">
    <source>
        <dbReference type="EMBL" id="KLD98833.1"/>
    </source>
</evidence>
<dbReference type="Proteomes" id="UP000035514">
    <property type="component" value="Unassembled WGS sequence"/>
</dbReference>
<dbReference type="PATRIC" id="fig|1447256.3.peg.1497"/>
<dbReference type="EMBL" id="JAIQ01000111">
    <property type="protein sequence ID" value="KLD98833.1"/>
    <property type="molecule type" value="Genomic_DNA"/>
</dbReference>
<sequence length="56" mass="6835">MNKIYNLLIKSIKYIETESNKYKKKEEDISSKRLLKDILFDLHEIRRAIENSKKHK</sequence>
<reference evidence="1 2" key="1">
    <citation type="submission" date="2014-01" db="EMBL/GenBank/DDBJ databases">
        <title>Development of a Comparative Genomic Fingerprinting Assay for High Resolution Genotyping of Arcobacter butzleri.</title>
        <authorList>
            <person name="Webb A.L."/>
            <person name="Inglis G.D."/>
            <person name="Kruczkiewicz P."/>
            <person name="Selinger L.B."/>
            <person name="Taboada E.N."/>
        </authorList>
    </citation>
    <scope>NUCLEOTIDE SEQUENCE [LARGE SCALE GENOMIC DNA]</scope>
    <source>
        <strain evidence="1 2">L348</strain>
    </source>
</reference>
<comment type="caution">
    <text evidence="1">The sequence shown here is derived from an EMBL/GenBank/DDBJ whole genome shotgun (WGS) entry which is preliminary data.</text>
</comment>
<organism evidence="1 2">
    <name type="scientific">Aliarcobacter butzleri L348</name>
    <dbReference type="NCBI Taxonomy" id="1447256"/>
    <lineage>
        <taxon>Bacteria</taxon>
        <taxon>Pseudomonadati</taxon>
        <taxon>Campylobacterota</taxon>
        <taxon>Epsilonproteobacteria</taxon>
        <taxon>Campylobacterales</taxon>
        <taxon>Arcobacteraceae</taxon>
        <taxon>Aliarcobacter</taxon>
    </lineage>
</organism>
<gene>
    <name evidence="1" type="ORF">AA20_07680</name>
</gene>
<proteinExistence type="predicted"/>
<name>A0A0G9JX20_9BACT</name>
<dbReference type="RefSeq" id="WP_193376767.1">
    <property type="nucleotide sequence ID" value="NZ_JAIQ01000111.1"/>
</dbReference>
<dbReference type="AlphaFoldDB" id="A0A0G9JX20"/>
<accession>A0A0G9JX20</accession>